<dbReference type="EMBL" id="BNJK01000002">
    <property type="protein sequence ID" value="GHO97617.1"/>
    <property type="molecule type" value="Genomic_DNA"/>
</dbReference>
<comment type="similarity">
    <text evidence="1">Belongs to the bacterial solute-binding protein 1 family.</text>
</comment>
<dbReference type="SUPFAM" id="SSF53850">
    <property type="entry name" value="Periplasmic binding protein-like II"/>
    <property type="match status" value="1"/>
</dbReference>
<dbReference type="RefSeq" id="WP_220208400.1">
    <property type="nucleotide sequence ID" value="NZ_BNJK01000002.1"/>
</dbReference>
<keyword evidence="2" id="KW-0813">Transport</keyword>
<dbReference type="PANTHER" id="PTHR30061">
    <property type="entry name" value="MALTOSE-BINDING PERIPLASMIC PROTEIN"/>
    <property type="match status" value="1"/>
</dbReference>
<evidence type="ECO:0000256" key="1">
    <source>
        <dbReference type="ARBA" id="ARBA00008520"/>
    </source>
</evidence>
<comment type="caution">
    <text evidence="4">The sequence shown here is derived from an EMBL/GenBank/DDBJ whole genome shotgun (WGS) entry which is preliminary data.</text>
</comment>
<organism evidence="4 5">
    <name type="scientific">Reticulibacter mediterranei</name>
    <dbReference type="NCBI Taxonomy" id="2778369"/>
    <lineage>
        <taxon>Bacteria</taxon>
        <taxon>Bacillati</taxon>
        <taxon>Chloroflexota</taxon>
        <taxon>Ktedonobacteria</taxon>
        <taxon>Ktedonobacterales</taxon>
        <taxon>Reticulibacteraceae</taxon>
        <taxon>Reticulibacter</taxon>
    </lineage>
</organism>
<dbReference type="InterPro" id="IPR006059">
    <property type="entry name" value="SBP"/>
</dbReference>
<evidence type="ECO:0000256" key="3">
    <source>
        <dbReference type="ARBA" id="ARBA00022729"/>
    </source>
</evidence>
<dbReference type="Pfam" id="PF01547">
    <property type="entry name" value="SBP_bac_1"/>
    <property type="match status" value="1"/>
</dbReference>
<keyword evidence="3" id="KW-0732">Signal</keyword>
<name>A0A8J3IVN4_9CHLR</name>
<dbReference type="GO" id="GO:0055052">
    <property type="term" value="C:ATP-binding cassette (ABC) transporter complex, substrate-binding subunit-containing"/>
    <property type="evidence" value="ECO:0007669"/>
    <property type="project" value="TreeGrafter"/>
</dbReference>
<dbReference type="GO" id="GO:0042956">
    <property type="term" value="P:maltodextrin transmembrane transport"/>
    <property type="evidence" value="ECO:0007669"/>
    <property type="project" value="TreeGrafter"/>
</dbReference>
<dbReference type="PROSITE" id="PS51257">
    <property type="entry name" value="PROKAR_LIPOPROTEIN"/>
    <property type="match status" value="1"/>
</dbReference>
<dbReference type="Gene3D" id="3.40.190.10">
    <property type="entry name" value="Periplasmic binding protein-like II"/>
    <property type="match status" value="2"/>
</dbReference>
<dbReference type="CDD" id="cd14748">
    <property type="entry name" value="PBP2_UgpB"/>
    <property type="match status" value="1"/>
</dbReference>
<dbReference type="GO" id="GO:1901982">
    <property type="term" value="F:maltose binding"/>
    <property type="evidence" value="ECO:0007669"/>
    <property type="project" value="TreeGrafter"/>
</dbReference>
<protein>
    <submittedName>
        <fullName evidence="4">Sugar ABC transporter substrate-binding protein</fullName>
    </submittedName>
</protein>
<evidence type="ECO:0000313" key="5">
    <source>
        <dbReference type="Proteomes" id="UP000597444"/>
    </source>
</evidence>
<gene>
    <name evidence="4" type="ORF">KSF_076650</name>
</gene>
<dbReference type="AlphaFoldDB" id="A0A8J3IVN4"/>
<dbReference type="Proteomes" id="UP000597444">
    <property type="component" value="Unassembled WGS sequence"/>
</dbReference>
<reference evidence="4" key="1">
    <citation type="submission" date="2020-10" db="EMBL/GenBank/DDBJ databases">
        <title>Taxonomic study of unclassified bacteria belonging to the class Ktedonobacteria.</title>
        <authorList>
            <person name="Yabe S."/>
            <person name="Wang C.M."/>
            <person name="Zheng Y."/>
            <person name="Sakai Y."/>
            <person name="Cavaletti L."/>
            <person name="Monciardini P."/>
            <person name="Donadio S."/>
        </authorList>
    </citation>
    <scope>NUCLEOTIDE SEQUENCE</scope>
    <source>
        <strain evidence="4">ID150040</strain>
    </source>
</reference>
<dbReference type="PANTHER" id="PTHR30061:SF50">
    <property type="entry name" value="MALTOSE_MALTODEXTRIN-BINDING PERIPLASMIC PROTEIN"/>
    <property type="match status" value="1"/>
</dbReference>
<evidence type="ECO:0000313" key="4">
    <source>
        <dbReference type="EMBL" id="GHO97617.1"/>
    </source>
</evidence>
<evidence type="ECO:0000256" key="2">
    <source>
        <dbReference type="ARBA" id="ARBA00022448"/>
    </source>
</evidence>
<proteinExistence type="inferred from homology"/>
<keyword evidence="5" id="KW-1185">Reference proteome</keyword>
<sequence>MNNQRFLPNVQIGLLFLLFISLLLAACEFSPRDPHEVIYWTADVGDISIKAENAVVAAFNKANPDVHVKLVPLPGGSDTTTLLTAVRGGTGPDVYYIDRFTVNQQTAIGLLQDLKPFIDKEGVDLAKNYLPFAWGETLYRSHPYALPLHTDARGLYYNKDVFRAAGIDPAIMDPLHGPITVDQLRDISFKINKLNSRGTFDRIGFVPWRDEASPTTWGMDFGAKFFNPKTCQVTPTEPAMVRALQFQYDWAAKLTREKVDTFFATYQPENAPPTQNPFYNGNLAMVLSGNWMIASLQEYAPKVDYGITYIPVEKAGDRPTTWSGGFALVMPTGAHNPTGAYRFMRFMTGEEGQRIYDKATNQLPTWASLLNELDLFPGKMQFFKQILPFSKSRVPLPVGSQLWDQFSDAQDKVVLHAATPEQALQTVYRRVQPELQQYCPL</sequence>
<dbReference type="GO" id="GO:0015768">
    <property type="term" value="P:maltose transport"/>
    <property type="evidence" value="ECO:0007669"/>
    <property type="project" value="TreeGrafter"/>
</dbReference>
<accession>A0A8J3IVN4</accession>